<comment type="subcellular location">
    <subcellularLocation>
        <location evidence="1">Membrane</location>
    </subcellularLocation>
</comment>
<dbReference type="InterPro" id="IPR036138">
    <property type="entry name" value="PBP_dimer_sf"/>
</dbReference>
<reference evidence="5 6" key="1">
    <citation type="journal article" date="2009" name="Stand. Genomic Sci.">
        <title>Complete genome sequence of Thermanaerovibrio acidaminovorans type strain (Su883).</title>
        <authorList>
            <person name="Chovatia M."/>
            <person name="Sikorski J."/>
            <person name="Schroder M."/>
            <person name="Lapidus A."/>
            <person name="Nolan M."/>
            <person name="Tice H."/>
            <person name="Glavina Del Rio T."/>
            <person name="Copeland A."/>
            <person name="Cheng J.F."/>
            <person name="Lucas S."/>
            <person name="Chen F."/>
            <person name="Bruce D."/>
            <person name="Goodwin L."/>
            <person name="Pitluck S."/>
            <person name="Ivanova N."/>
            <person name="Mavromatis K."/>
            <person name="Ovchinnikova G."/>
            <person name="Pati A."/>
            <person name="Chen A."/>
            <person name="Palaniappan K."/>
            <person name="Land M."/>
            <person name="Hauser L."/>
            <person name="Chang Y.J."/>
            <person name="Jeffries C.D."/>
            <person name="Chain P."/>
            <person name="Saunders E."/>
            <person name="Detter J.C."/>
            <person name="Brettin T."/>
            <person name="Rohde M."/>
            <person name="Goker M."/>
            <person name="Spring S."/>
            <person name="Bristow J."/>
            <person name="Markowitz V."/>
            <person name="Hugenholtz P."/>
            <person name="Kyrpides N.C."/>
            <person name="Klenk H.P."/>
            <person name="Eisen J.A."/>
        </authorList>
    </citation>
    <scope>NUCLEOTIDE SEQUENCE [LARGE SCALE GENOMIC DNA]</scope>
    <source>
        <strain evidence="6">ATCC 49978 / DSM 6589 / Su883</strain>
    </source>
</reference>
<dbReference type="GO" id="GO:0071555">
    <property type="term" value="P:cell wall organization"/>
    <property type="evidence" value="ECO:0007669"/>
    <property type="project" value="TreeGrafter"/>
</dbReference>
<dbReference type="InterPro" id="IPR001460">
    <property type="entry name" value="PCN-bd_Tpept"/>
</dbReference>
<dbReference type="RefSeq" id="WP_012869614.1">
    <property type="nucleotide sequence ID" value="NC_013522.1"/>
</dbReference>
<keyword evidence="5" id="KW-0328">Glycosyltransferase</keyword>
<dbReference type="GO" id="GO:0005886">
    <property type="term" value="C:plasma membrane"/>
    <property type="evidence" value="ECO:0007669"/>
    <property type="project" value="TreeGrafter"/>
</dbReference>
<keyword evidence="5" id="KW-0808">Transferase</keyword>
<dbReference type="InterPro" id="IPR012338">
    <property type="entry name" value="Beta-lactam/transpept-like"/>
</dbReference>
<dbReference type="SUPFAM" id="SSF56601">
    <property type="entry name" value="beta-lactamase/transpeptidase-like"/>
    <property type="match status" value="1"/>
</dbReference>
<dbReference type="AlphaFoldDB" id="D1B9Z6"/>
<dbReference type="EC" id="2.4.1.129" evidence="5"/>
<feature type="domain" description="Penicillin-binding protein dimerisation" evidence="4">
    <location>
        <begin position="55"/>
        <end position="160"/>
    </location>
</feature>
<evidence type="ECO:0000259" key="3">
    <source>
        <dbReference type="Pfam" id="PF00905"/>
    </source>
</evidence>
<dbReference type="Pfam" id="PF00905">
    <property type="entry name" value="Transpeptidase"/>
    <property type="match status" value="1"/>
</dbReference>
<dbReference type="SUPFAM" id="SSF56519">
    <property type="entry name" value="Penicillin binding protein dimerisation domain"/>
    <property type="match status" value="1"/>
</dbReference>
<sequence>MPRISRSRYPRRHSQWIALAAAFLLIGVNLVRLHLFPDPRVKAQASKQYWAQVPISTSRGGIFDRNGVPLALSVPSESFFIDPAYWDPANASALKGLVGDGELVRFQRSLPGRFVWVRRKVPLEMARAYTAKDIPGLFSLKESARVYPHGQLAAHLLGFCDIDDNGLSGIERAWNNTLFSPQQTRLLARDARGKLLDIVGNSSDEDYTASGNIYLSIDSRIQQILEENLAVGVRDSNATWGAAICIDPNDGAVLGLASYPTFNPNDRGSFKNPEALRNNVIGRIYEPGSTLKPLVMGLAMEEGLVNQSDRFICSGSIRVADHVIRDVKRGGHGVEDPKRVIVNSCNVGMAMVGIRFHVFRFYQGLKLLGMGQRTGIDLAGEEAGLLQPPERWLGVVPANVAIGQGVGVTPVQLVSAIGAIANGGHLLKPYVVKEVRDDKGEVIYRGKRVVKSAVFSPGVAKFLRESMRGVVVEGTGKGANTPLEKVAGKTGTAQVATGGTYQKGHYVASFVGFWPYDSPRYVLLVVIGEPKGGRYYGGELAAPVFKAMVESISLLPKDGKKR</sequence>
<keyword evidence="2" id="KW-0472">Membrane</keyword>
<dbReference type="InterPro" id="IPR050515">
    <property type="entry name" value="Beta-lactam/transpept"/>
</dbReference>
<dbReference type="PATRIC" id="fig|525903.6.peg.867"/>
<evidence type="ECO:0000313" key="5">
    <source>
        <dbReference type="EMBL" id="ACZ19099.1"/>
    </source>
</evidence>
<dbReference type="eggNOG" id="COG0768">
    <property type="taxonomic scope" value="Bacteria"/>
</dbReference>
<dbReference type="KEGG" id="tai:Taci_0866"/>
<dbReference type="GO" id="GO:0016757">
    <property type="term" value="F:glycosyltransferase activity"/>
    <property type="evidence" value="ECO:0007669"/>
    <property type="project" value="UniProtKB-KW"/>
</dbReference>
<dbReference type="Gene3D" id="3.90.1310.10">
    <property type="entry name" value="Penicillin-binding protein 2a (Domain 2)"/>
    <property type="match status" value="1"/>
</dbReference>
<dbReference type="Proteomes" id="UP000002030">
    <property type="component" value="Chromosome"/>
</dbReference>
<proteinExistence type="predicted"/>
<evidence type="ECO:0000256" key="1">
    <source>
        <dbReference type="ARBA" id="ARBA00004370"/>
    </source>
</evidence>
<gene>
    <name evidence="5" type="ordered locus">Taci_0866</name>
</gene>
<dbReference type="Gene3D" id="3.40.710.10">
    <property type="entry name" value="DD-peptidase/beta-lactamase superfamily"/>
    <property type="match status" value="1"/>
</dbReference>
<dbReference type="EnsemblBacteria" id="ACZ19099">
    <property type="protein sequence ID" value="ACZ19099"/>
    <property type="gene ID" value="Taci_0866"/>
</dbReference>
<dbReference type="GO" id="GO:0008658">
    <property type="term" value="F:penicillin binding"/>
    <property type="evidence" value="ECO:0007669"/>
    <property type="project" value="InterPro"/>
</dbReference>
<dbReference type="STRING" id="525903.Taci_0866"/>
<dbReference type="PANTHER" id="PTHR30627:SF1">
    <property type="entry name" value="PEPTIDOGLYCAN D,D-TRANSPEPTIDASE FTSI"/>
    <property type="match status" value="1"/>
</dbReference>
<dbReference type="OrthoDB" id="9770103at2"/>
<name>D1B9Z6_THEAS</name>
<dbReference type="HOGENOM" id="CLU_009289_6_0_0"/>
<dbReference type="EMBL" id="CP001818">
    <property type="protein sequence ID" value="ACZ19099.1"/>
    <property type="molecule type" value="Genomic_DNA"/>
</dbReference>
<dbReference type="PANTHER" id="PTHR30627">
    <property type="entry name" value="PEPTIDOGLYCAN D,D-TRANSPEPTIDASE"/>
    <property type="match status" value="1"/>
</dbReference>
<keyword evidence="6" id="KW-1185">Reference proteome</keyword>
<evidence type="ECO:0000259" key="4">
    <source>
        <dbReference type="Pfam" id="PF03717"/>
    </source>
</evidence>
<dbReference type="InterPro" id="IPR005311">
    <property type="entry name" value="PBP_dimer"/>
</dbReference>
<feature type="domain" description="Penicillin-binding protein transpeptidase" evidence="3">
    <location>
        <begin position="241"/>
        <end position="549"/>
    </location>
</feature>
<organism evidence="5 6">
    <name type="scientific">Thermanaerovibrio acidaminovorans (strain ATCC 49978 / DSM 6589 / Su883)</name>
    <name type="common">Selenomonas acidaminovorans</name>
    <dbReference type="NCBI Taxonomy" id="525903"/>
    <lineage>
        <taxon>Bacteria</taxon>
        <taxon>Thermotogati</taxon>
        <taxon>Synergistota</taxon>
        <taxon>Synergistia</taxon>
        <taxon>Synergistales</taxon>
        <taxon>Synergistaceae</taxon>
        <taxon>Thermanaerovibrio</taxon>
    </lineage>
</organism>
<dbReference type="Pfam" id="PF03717">
    <property type="entry name" value="PBP_dimer"/>
    <property type="match status" value="1"/>
</dbReference>
<protein>
    <submittedName>
        <fullName evidence="5">Peptidoglycan glycosyltransferase</fullName>
        <ecNumber evidence="5">2.4.1.129</ecNumber>
    </submittedName>
</protein>
<evidence type="ECO:0000256" key="2">
    <source>
        <dbReference type="ARBA" id="ARBA00023136"/>
    </source>
</evidence>
<dbReference type="Gene3D" id="3.30.450.330">
    <property type="match status" value="1"/>
</dbReference>
<evidence type="ECO:0000313" key="6">
    <source>
        <dbReference type="Proteomes" id="UP000002030"/>
    </source>
</evidence>
<accession>D1B9Z6</accession>